<dbReference type="Gene3D" id="3.40.80.10">
    <property type="entry name" value="Peptidoglycan recognition protein-like"/>
    <property type="match status" value="1"/>
</dbReference>
<dbReference type="Proteomes" id="UP000824109">
    <property type="component" value="Unassembled WGS sequence"/>
</dbReference>
<sequence length="289" mass="31526">MESFKVMNADAFGDWLREQNVTRNITRVQLHHTYQPDYAAWNGIPDAVYWQNSMRNYHVNTNGWADIAQQFTICPNGEIVTGRSLNSAPAGITGANTGAVCIEILGNFDRGGDAMTDAQKDAAVTAAAELLKRFGLGTDDVTYHAWWSAGGAALGDYIPGRSGKTCPGTAFFGGNTRAAYEANLKPLIQGYMDGNGGLTMTQYEELKALIAAKDAETAALSARAEAMEAEIKQLKTPMIYNYIDDNMPMWAHEAVSWCVENGIIIGTGEGLGLDDKDLRLCQIIYRLHK</sequence>
<reference evidence="2" key="2">
    <citation type="journal article" date="2021" name="PeerJ">
        <title>Extensive microbial diversity within the chicken gut microbiome revealed by metagenomics and culture.</title>
        <authorList>
            <person name="Gilroy R."/>
            <person name="Ravi A."/>
            <person name="Getino M."/>
            <person name="Pursley I."/>
            <person name="Horton D.L."/>
            <person name="Alikhan N.F."/>
            <person name="Baker D."/>
            <person name="Gharbi K."/>
            <person name="Hall N."/>
            <person name="Watson M."/>
            <person name="Adriaenssens E.M."/>
            <person name="Foster-Nyarko E."/>
            <person name="Jarju S."/>
            <person name="Secka A."/>
            <person name="Antonio M."/>
            <person name="Oren A."/>
            <person name="Chaudhuri R.R."/>
            <person name="La Ragione R."/>
            <person name="Hildebrand F."/>
            <person name="Pallen M.J."/>
        </authorList>
    </citation>
    <scope>NUCLEOTIDE SEQUENCE</scope>
    <source>
        <strain evidence="2">USAMLcec3-3695</strain>
    </source>
</reference>
<dbReference type="GO" id="GO:0009253">
    <property type="term" value="P:peptidoglycan catabolic process"/>
    <property type="evidence" value="ECO:0007669"/>
    <property type="project" value="InterPro"/>
</dbReference>
<evidence type="ECO:0000313" key="3">
    <source>
        <dbReference type="Proteomes" id="UP000824109"/>
    </source>
</evidence>
<dbReference type="AlphaFoldDB" id="A0A9D1SF87"/>
<dbReference type="CDD" id="cd06583">
    <property type="entry name" value="PGRP"/>
    <property type="match status" value="1"/>
</dbReference>
<reference evidence="2" key="1">
    <citation type="submission" date="2020-10" db="EMBL/GenBank/DDBJ databases">
        <authorList>
            <person name="Gilroy R."/>
        </authorList>
    </citation>
    <scope>NUCLEOTIDE SEQUENCE</scope>
    <source>
        <strain evidence="2">USAMLcec3-3695</strain>
    </source>
</reference>
<comment type="caution">
    <text evidence="2">The sequence shown here is derived from an EMBL/GenBank/DDBJ whole genome shotgun (WGS) entry which is preliminary data.</text>
</comment>
<dbReference type="GO" id="GO:0008745">
    <property type="term" value="F:N-acetylmuramoyl-L-alanine amidase activity"/>
    <property type="evidence" value="ECO:0007669"/>
    <property type="project" value="InterPro"/>
</dbReference>
<gene>
    <name evidence="2" type="ORF">IAA61_06780</name>
</gene>
<dbReference type="PANTHER" id="PTHR11022">
    <property type="entry name" value="PEPTIDOGLYCAN RECOGNITION PROTEIN"/>
    <property type="match status" value="1"/>
</dbReference>
<dbReference type="InterPro" id="IPR036505">
    <property type="entry name" value="Amidase/PGRP_sf"/>
</dbReference>
<protein>
    <submittedName>
        <fullName evidence="2">N-acetylmuramoyl-L-alanine amidase</fullName>
    </submittedName>
</protein>
<dbReference type="InterPro" id="IPR002502">
    <property type="entry name" value="Amidase_domain"/>
</dbReference>
<evidence type="ECO:0000313" key="2">
    <source>
        <dbReference type="EMBL" id="HIU57502.1"/>
    </source>
</evidence>
<dbReference type="InterPro" id="IPR015510">
    <property type="entry name" value="PGRP"/>
</dbReference>
<name>A0A9D1SF87_9FIRM</name>
<accession>A0A9D1SF87</accession>
<feature type="domain" description="N-acetylmuramoyl-L-alanine amidase" evidence="1">
    <location>
        <begin position="23"/>
        <end position="168"/>
    </location>
</feature>
<evidence type="ECO:0000259" key="1">
    <source>
        <dbReference type="Pfam" id="PF01510"/>
    </source>
</evidence>
<dbReference type="Pfam" id="PF01510">
    <property type="entry name" value="Amidase_2"/>
    <property type="match status" value="1"/>
</dbReference>
<proteinExistence type="predicted"/>
<dbReference type="SUPFAM" id="SSF55846">
    <property type="entry name" value="N-acetylmuramoyl-L-alanine amidase-like"/>
    <property type="match status" value="1"/>
</dbReference>
<dbReference type="EMBL" id="DVNB01000071">
    <property type="protein sequence ID" value="HIU57502.1"/>
    <property type="molecule type" value="Genomic_DNA"/>
</dbReference>
<organism evidence="2 3">
    <name type="scientific">Candidatus Ornithomonoglobus merdipullorum</name>
    <dbReference type="NCBI Taxonomy" id="2840895"/>
    <lineage>
        <taxon>Bacteria</taxon>
        <taxon>Bacillati</taxon>
        <taxon>Bacillota</taxon>
        <taxon>Clostridia</taxon>
        <taxon>Candidatus Ornithomonoglobus</taxon>
    </lineage>
</organism>
<dbReference type="PANTHER" id="PTHR11022:SF41">
    <property type="entry name" value="PEPTIDOGLYCAN-RECOGNITION PROTEIN LC-RELATED"/>
    <property type="match status" value="1"/>
</dbReference>